<dbReference type="AlphaFoldDB" id="A0A1B8QAK0"/>
<dbReference type="Pfam" id="PF07996">
    <property type="entry name" value="T4SS"/>
    <property type="match status" value="1"/>
</dbReference>
<comment type="caution">
    <text evidence="3">The sequence shown here is derived from an EMBL/GenBank/DDBJ whole genome shotgun (WGS) entry which is preliminary data.</text>
</comment>
<dbReference type="EMBL" id="LZMZ01000032">
    <property type="protein sequence ID" value="OBX76265.1"/>
    <property type="molecule type" value="Genomic_DNA"/>
</dbReference>
<evidence type="ECO:0000313" key="3">
    <source>
        <dbReference type="EMBL" id="OBX76265.1"/>
    </source>
</evidence>
<dbReference type="InterPro" id="IPR014158">
    <property type="entry name" value="T4SS_VirB5"/>
</dbReference>
<dbReference type="SUPFAM" id="SSF101082">
    <property type="entry name" value="Typo IV secretion system protein TraC"/>
    <property type="match status" value="1"/>
</dbReference>
<protein>
    <recommendedName>
        <fullName evidence="5">P-type DNA transfer protein VirB5</fullName>
    </recommendedName>
</protein>
<dbReference type="Proteomes" id="UP000092508">
    <property type="component" value="Unassembled WGS sequence"/>
</dbReference>
<feature type="signal peptide" evidence="2">
    <location>
        <begin position="1"/>
        <end position="29"/>
    </location>
</feature>
<evidence type="ECO:0000313" key="4">
    <source>
        <dbReference type="Proteomes" id="UP000092508"/>
    </source>
</evidence>
<organism evidence="3 4">
    <name type="scientific">Faucicola atlantae</name>
    <dbReference type="NCBI Taxonomy" id="34059"/>
    <lineage>
        <taxon>Bacteria</taxon>
        <taxon>Pseudomonadati</taxon>
        <taxon>Pseudomonadota</taxon>
        <taxon>Gammaproteobacteria</taxon>
        <taxon>Moraxellales</taxon>
        <taxon>Moraxellaceae</taxon>
        <taxon>Faucicola</taxon>
    </lineage>
</organism>
<keyword evidence="1" id="KW-0175">Coiled coil</keyword>
<evidence type="ECO:0000256" key="1">
    <source>
        <dbReference type="SAM" id="Coils"/>
    </source>
</evidence>
<sequence>MNTIKHGNTVKQLLVALVLTTLLGGQSNAAGVPVFDATAIAHAVTQVNNQVKEIEQLRAQVAAVTGNHNYAGLLSNPTIKKQLDKYLPQGYSDIFAAASRKDMAAIEKMAQAAQQSNDPVARAKAIEFLTDVQVDKAFDGLVTHAQVLQRLKNQLNGTQDMAAKQDLANSILAESAMINNEIGMLQLQMKQAERAEAQARRQMNVEAYRKSVAAQQRYNKAKYYPNSLLN</sequence>
<keyword evidence="2" id="KW-0732">Signal</keyword>
<dbReference type="STRING" id="34059.A9308_09015"/>
<name>A0A1B8QAK0_9GAMM</name>
<proteinExistence type="predicted"/>
<evidence type="ECO:0008006" key="5">
    <source>
        <dbReference type="Google" id="ProtNLM"/>
    </source>
</evidence>
<dbReference type="Gene3D" id="1.20.58.430">
    <property type="entry name" value="Type IV secretion system, VirB5-domain"/>
    <property type="match status" value="1"/>
</dbReference>
<reference evidence="3 4" key="1">
    <citation type="submission" date="2016-06" db="EMBL/GenBank/DDBJ databases">
        <title>Draft genome of Moraxella atlantae CCUG 66109.</title>
        <authorList>
            <person name="Salva-Serra F."/>
            <person name="Engstrom-Jakobsson H."/>
            <person name="Thorell K."/>
            <person name="Gonzales-Siles L."/>
            <person name="Karlsson R."/>
            <person name="Boulund F."/>
            <person name="Engstrand L."/>
            <person name="Kristiansson E."/>
            <person name="Moore E."/>
        </authorList>
    </citation>
    <scope>NUCLEOTIDE SEQUENCE [LARGE SCALE GENOMIC DNA]</scope>
    <source>
        <strain evidence="3 4">CCUG 66109</strain>
    </source>
</reference>
<dbReference type="OrthoDB" id="7840723at2"/>
<feature type="coiled-coil region" evidence="1">
    <location>
        <begin position="40"/>
        <end position="67"/>
    </location>
</feature>
<dbReference type="RefSeq" id="WP_067237881.1">
    <property type="nucleotide sequence ID" value="NZ_LZMZ01000032.1"/>
</dbReference>
<accession>A0A1B8QAK0</accession>
<dbReference type="InterPro" id="IPR023220">
    <property type="entry name" value="T4SS_VirB5-domain"/>
</dbReference>
<evidence type="ECO:0000256" key="2">
    <source>
        <dbReference type="SAM" id="SignalP"/>
    </source>
</evidence>
<feature type="chain" id="PRO_5008612249" description="P-type DNA transfer protein VirB5" evidence="2">
    <location>
        <begin position="30"/>
        <end position="230"/>
    </location>
</feature>
<gene>
    <name evidence="3" type="ORF">A9308_09015</name>
</gene>